<comment type="caution">
    <text evidence="6">The sequence shown here is derived from an EMBL/GenBank/DDBJ whole genome shotgun (WGS) entry which is preliminary data.</text>
</comment>
<dbReference type="Gene3D" id="3.90.550.10">
    <property type="entry name" value="Spore Coat Polysaccharide Biosynthesis Protein SpsA, Chain A"/>
    <property type="match status" value="1"/>
</dbReference>
<evidence type="ECO:0000259" key="5">
    <source>
        <dbReference type="Pfam" id="PF00535"/>
    </source>
</evidence>
<feature type="domain" description="Glycosyltransferase 2-like" evidence="5">
    <location>
        <begin position="7"/>
        <end position="180"/>
    </location>
</feature>
<proteinExistence type="inferred from homology"/>
<dbReference type="CDD" id="cd04186">
    <property type="entry name" value="GT_2_like_c"/>
    <property type="match status" value="1"/>
</dbReference>
<accession>A0ABU0JQW7</accession>
<organism evidence="6 7">
    <name type="scientific">Hathewaya limosa</name>
    <name type="common">Clostridium limosum</name>
    <dbReference type="NCBI Taxonomy" id="1536"/>
    <lineage>
        <taxon>Bacteria</taxon>
        <taxon>Bacillati</taxon>
        <taxon>Bacillota</taxon>
        <taxon>Clostridia</taxon>
        <taxon>Eubacteriales</taxon>
        <taxon>Clostridiaceae</taxon>
        <taxon>Hathewaya</taxon>
    </lineage>
</organism>
<dbReference type="Pfam" id="PF00535">
    <property type="entry name" value="Glycos_transf_2"/>
    <property type="match status" value="1"/>
</dbReference>
<dbReference type="InterPro" id="IPR001173">
    <property type="entry name" value="Glyco_trans_2-like"/>
</dbReference>
<dbReference type="InterPro" id="IPR029044">
    <property type="entry name" value="Nucleotide-diphossugar_trans"/>
</dbReference>
<dbReference type="SUPFAM" id="SSF53448">
    <property type="entry name" value="Nucleotide-diphospho-sugar transferases"/>
    <property type="match status" value="1"/>
</dbReference>
<keyword evidence="4" id="KW-0808">Transferase</keyword>
<reference evidence="6 7" key="1">
    <citation type="submission" date="2023-07" db="EMBL/GenBank/DDBJ databases">
        <title>Genomic Encyclopedia of Type Strains, Phase IV (KMG-IV): sequencing the most valuable type-strain genomes for metagenomic binning, comparative biology and taxonomic classification.</title>
        <authorList>
            <person name="Goeker M."/>
        </authorList>
    </citation>
    <scope>NUCLEOTIDE SEQUENCE [LARGE SCALE GENOMIC DNA]</scope>
    <source>
        <strain evidence="6 7">DSM 1400</strain>
    </source>
</reference>
<keyword evidence="3" id="KW-0328">Glycosyltransferase</keyword>
<evidence type="ECO:0000313" key="7">
    <source>
        <dbReference type="Proteomes" id="UP001224418"/>
    </source>
</evidence>
<evidence type="ECO:0000313" key="6">
    <source>
        <dbReference type="EMBL" id="MDQ0479491.1"/>
    </source>
</evidence>
<dbReference type="Proteomes" id="UP001224418">
    <property type="component" value="Unassembled WGS sequence"/>
</dbReference>
<dbReference type="EMBL" id="JAUSWN010000008">
    <property type="protein sequence ID" value="MDQ0479491.1"/>
    <property type="molecule type" value="Genomic_DNA"/>
</dbReference>
<name>A0ABU0JQW7_HATLI</name>
<gene>
    <name evidence="6" type="ORF">QOZ93_001232</name>
</gene>
<protein>
    <submittedName>
        <fullName evidence="6">GT2 family glycosyltransferase</fullName>
    </submittedName>
</protein>
<evidence type="ECO:0000256" key="4">
    <source>
        <dbReference type="ARBA" id="ARBA00022679"/>
    </source>
</evidence>
<dbReference type="PANTHER" id="PTHR43179:SF12">
    <property type="entry name" value="GALACTOFURANOSYLTRANSFERASE GLFT2"/>
    <property type="match status" value="1"/>
</dbReference>
<keyword evidence="7" id="KW-1185">Reference proteome</keyword>
<comment type="pathway">
    <text evidence="1">Cell wall biogenesis; cell wall polysaccharide biosynthesis.</text>
</comment>
<dbReference type="PANTHER" id="PTHR43179">
    <property type="entry name" value="RHAMNOSYLTRANSFERASE WBBL"/>
    <property type="match status" value="1"/>
</dbReference>
<dbReference type="RefSeq" id="WP_307355525.1">
    <property type="nucleotide sequence ID" value="NZ_BAAACJ010000017.1"/>
</dbReference>
<evidence type="ECO:0000256" key="3">
    <source>
        <dbReference type="ARBA" id="ARBA00022676"/>
    </source>
</evidence>
<sequence>MESLVYIILLNYKGFKDTIECVESLEKINYKNYKIVIVDNNSPDDSYKKLKATLGHKHTLIKSEENGGFAAGNNIGIKYALDNGAEYVLLLNNDTLVEKEFLGELIKPFKKDKTIGMTTGKIYYEGKRDTFWFAGGYFREDRFYGAHIGEGEKDIGQYDEEKTISFSTGCLMLINKDVFKVCGYLPEEYFMYYEDVDFCLKLRENDFNIVYTPKSKIYHKVSASTGGEASPFAIKLNTRNRKFLIEKYKNKMKYTKYIRLKSFFYVTRVMIMVKYTMKNEKEKRKALIEGLK</sequence>
<evidence type="ECO:0000256" key="2">
    <source>
        <dbReference type="ARBA" id="ARBA00006739"/>
    </source>
</evidence>
<comment type="similarity">
    <text evidence="2">Belongs to the glycosyltransferase 2 family.</text>
</comment>
<evidence type="ECO:0000256" key="1">
    <source>
        <dbReference type="ARBA" id="ARBA00004776"/>
    </source>
</evidence>